<gene>
    <name evidence="11" type="primary">GOS1</name>
    <name evidence="11" type="ORF">OHK93_001932</name>
</gene>
<keyword evidence="4 10" id="KW-0812">Transmembrane</keyword>
<comment type="caution">
    <text evidence="11">The sequence shown here is derived from an EMBL/GenBank/DDBJ whole genome shotgun (WGS) entry which is preliminary data.</text>
</comment>
<dbReference type="GO" id="GO:0005801">
    <property type="term" value="C:cis-Golgi network"/>
    <property type="evidence" value="ECO:0007669"/>
    <property type="project" value="InterPro"/>
</dbReference>
<keyword evidence="3 9" id="KW-0813">Transport</keyword>
<comment type="subunit">
    <text evidence="9">Component of several multiprotein Golgi SNARE complexes.</text>
</comment>
<evidence type="ECO:0000256" key="3">
    <source>
        <dbReference type="ARBA" id="ARBA00022448"/>
    </source>
</evidence>
<evidence type="ECO:0000313" key="12">
    <source>
        <dbReference type="Proteomes" id="UP001161017"/>
    </source>
</evidence>
<keyword evidence="8 9" id="KW-0472">Membrane</keyword>
<dbReference type="GO" id="GO:0005484">
    <property type="term" value="F:SNAP receptor activity"/>
    <property type="evidence" value="ECO:0007669"/>
    <property type="project" value="TreeGrafter"/>
</dbReference>
<dbReference type="Pfam" id="PF12352">
    <property type="entry name" value="V-SNARE_C"/>
    <property type="match status" value="1"/>
</dbReference>
<dbReference type="PANTHER" id="PTHR21094:SF2">
    <property type="entry name" value="GOLGI SNAP RECEPTOR COMPLEX MEMBER 1"/>
    <property type="match status" value="1"/>
</dbReference>
<dbReference type="EMBL" id="JAPUFD010000012">
    <property type="protein sequence ID" value="MDI1490728.1"/>
    <property type="molecule type" value="Genomic_DNA"/>
</dbReference>
<evidence type="ECO:0000256" key="6">
    <source>
        <dbReference type="ARBA" id="ARBA00022989"/>
    </source>
</evidence>
<dbReference type="AlphaFoldDB" id="A0AA43TWQ0"/>
<dbReference type="GO" id="GO:0000139">
    <property type="term" value="C:Golgi membrane"/>
    <property type="evidence" value="ECO:0007669"/>
    <property type="project" value="UniProtKB-SubCell"/>
</dbReference>
<evidence type="ECO:0000256" key="10">
    <source>
        <dbReference type="SAM" id="Phobius"/>
    </source>
</evidence>
<comment type="function">
    <text evidence="9">Involved in transport from the ER to the Golgi apparatus as well as in intra-Golgi transport. It belongs to a super-family of proteins called t-SNAREs or soluble NSF (N-ethylmaleimide-sensitive factor) attachment protein receptor.</text>
</comment>
<dbReference type="InterPro" id="IPR023601">
    <property type="entry name" value="Golgi_SNAP_su1"/>
</dbReference>
<proteinExistence type="inferred from homology"/>
<dbReference type="GO" id="GO:0006906">
    <property type="term" value="P:vesicle fusion"/>
    <property type="evidence" value="ECO:0007669"/>
    <property type="project" value="TreeGrafter"/>
</dbReference>
<name>A0AA43TWQ0_9LECA</name>
<protein>
    <recommendedName>
        <fullName evidence="9">Golgi SNAP receptor complex member 1</fullName>
    </recommendedName>
</protein>
<dbReference type="GO" id="GO:0015031">
    <property type="term" value="P:protein transport"/>
    <property type="evidence" value="ECO:0007669"/>
    <property type="project" value="UniProtKB-KW"/>
</dbReference>
<evidence type="ECO:0000256" key="2">
    <source>
        <dbReference type="ARBA" id="ARBA00008473"/>
    </source>
</evidence>
<dbReference type="GO" id="GO:0006888">
    <property type="term" value="P:endoplasmic reticulum to Golgi vesicle-mediated transport"/>
    <property type="evidence" value="ECO:0007669"/>
    <property type="project" value="InterPro"/>
</dbReference>
<feature type="transmembrane region" description="Helical" evidence="10">
    <location>
        <begin position="219"/>
        <end position="236"/>
    </location>
</feature>
<evidence type="ECO:0000256" key="9">
    <source>
        <dbReference type="PIRNR" id="PIRNR027109"/>
    </source>
</evidence>
<dbReference type="GO" id="GO:0005797">
    <property type="term" value="C:Golgi medial cisterna"/>
    <property type="evidence" value="ECO:0007669"/>
    <property type="project" value="TreeGrafter"/>
</dbReference>
<evidence type="ECO:0000256" key="5">
    <source>
        <dbReference type="ARBA" id="ARBA00022927"/>
    </source>
</evidence>
<dbReference type="PANTHER" id="PTHR21094">
    <property type="entry name" value="GOS-28 SNARE- RELATED"/>
    <property type="match status" value="1"/>
</dbReference>
<evidence type="ECO:0000313" key="11">
    <source>
        <dbReference type="EMBL" id="MDI1490728.1"/>
    </source>
</evidence>
<keyword evidence="12" id="KW-1185">Reference proteome</keyword>
<evidence type="ECO:0000256" key="4">
    <source>
        <dbReference type="ARBA" id="ARBA00022692"/>
    </source>
</evidence>
<keyword evidence="6 10" id="KW-1133">Transmembrane helix</keyword>
<sequence>MSAATGSWAQLRSQTRSLETQRMRAYIAKTESLFSTYSQFASTSNVSPKPSEEEQKAQSQIQELLEKRENIISSLSRLLDSEATLTSSALKQNNLSRHRDLLHEHRSELSRIRSQISTARDRANLLSNVRSDIDAYHRSSSQNPGDAEADYMLEERGRIDRSHNTVDGVLSQAYAINDNFGQQREVLANVNRRIVGAASQIPGVNSLIGRIGAKKRRDGIILGSFIAFCCLMLLYFI</sequence>
<comment type="subcellular location">
    <subcellularLocation>
        <location evidence="1">Golgi apparatus membrane</location>
        <topology evidence="1">Single-pass type IV membrane protein</topology>
    </subcellularLocation>
</comment>
<reference evidence="11" key="1">
    <citation type="journal article" date="2023" name="Genome Biol. Evol.">
        <title>First Whole Genome Sequence and Flow Cytometry Genome Size Data for the Lichen-Forming Fungus Ramalina farinacea (Ascomycota).</title>
        <authorList>
            <person name="Llewellyn T."/>
            <person name="Mian S."/>
            <person name="Hill R."/>
            <person name="Leitch I.J."/>
            <person name="Gaya E."/>
        </authorList>
    </citation>
    <scope>NUCLEOTIDE SEQUENCE</scope>
    <source>
        <strain evidence="11">LIQ254RAFAR</strain>
    </source>
</reference>
<keyword evidence="5 9" id="KW-0653">Protein transport</keyword>
<dbReference type="GO" id="GO:0031201">
    <property type="term" value="C:SNARE complex"/>
    <property type="evidence" value="ECO:0007669"/>
    <property type="project" value="TreeGrafter"/>
</dbReference>
<evidence type="ECO:0000256" key="7">
    <source>
        <dbReference type="ARBA" id="ARBA00023034"/>
    </source>
</evidence>
<organism evidence="11 12">
    <name type="scientific">Ramalina farinacea</name>
    <dbReference type="NCBI Taxonomy" id="258253"/>
    <lineage>
        <taxon>Eukaryota</taxon>
        <taxon>Fungi</taxon>
        <taxon>Dikarya</taxon>
        <taxon>Ascomycota</taxon>
        <taxon>Pezizomycotina</taxon>
        <taxon>Lecanoromycetes</taxon>
        <taxon>OSLEUM clade</taxon>
        <taxon>Lecanoromycetidae</taxon>
        <taxon>Lecanorales</taxon>
        <taxon>Lecanorineae</taxon>
        <taxon>Ramalinaceae</taxon>
        <taxon>Ramalina</taxon>
    </lineage>
</organism>
<keyword evidence="9" id="KW-0931">ER-Golgi transport</keyword>
<evidence type="ECO:0000256" key="8">
    <source>
        <dbReference type="ARBA" id="ARBA00023136"/>
    </source>
</evidence>
<evidence type="ECO:0000256" key="1">
    <source>
        <dbReference type="ARBA" id="ARBA00004409"/>
    </source>
</evidence>
<dbReference type="PIRSF" id="PIRSF027109">
    <property type="entry name" value="Golgi_SNARE"/>
    <property type="match status" value="1"/>
</dbReference>
<dbReference type="Proteomes" id="UP001161017">
    <property type="component" value="Unassembled WGS sequence"/>
</dbReference>
<dbReference type="GO" id="GO:0048219">
    <property type="term" value="P:inter-Golgi cisterna vesicle-mediated transport"/>
    <property type="evidence" value="ECO:0007669"/>
    <property type="project" value="TreeGrafter"/>
</dbReference>
<keyword evidence="7 9" id="KW-0333">Golgi apparatus</keyword>
<comment type="similarity">
    <text evidence="2 9">Belongs to the GOSR1 family.</text>
</comment>
<accession>A0AA43TWQ0</accession>